<dbReference type="Pfam" id="PF00582">
    <property type="entry name" value="Usp"/>
    <property type="match status" value="1"/>
</dbReference>
<accession>A0ABS6XQ83</accession>
<reference evidence="3 4" key="1">
    <citation type="submission" date="2021-07" db="EMBL/GenBank/DDBJ databases">
        <title>Stakelama flava sp. nov., a novel endophytic bacterium isolated from branch of Kandelia candel.</title>
        <authorList>
            <person name="Tuo L."/>
        </authorList>
    </citation>
    <scope>NUCLEOTIDE SEQUENCE [LARGE SCALE GENOMIC DNA]</scope>
    <source>
        <strain evidence="3 4">CBK3Z-3</strain>
    </source>
</reference>
<proteinExistence type="inferred from homology"/>
<evidence type="ECO:0000313" key="4">
    <source>
        <dbReference type="Proteomes" id="UP001197214"/>
    </source>
</evidence>
<gene>
    <name evidence="3" type="ORF">KY084_11845</name>
</gene>
<dbReference type="InterPro" id="IPR006016">
    <property type="entry name" value="UspA"/>
</dbReference>
<comment type="similarity">
    <text evidence="1">Belongs to the universal stress protein A family.</text>
</comment>
<sequence>MKNILLLVHDDSGQEARFQAALDVTRAMDGHLSCVDIALAPAMNEDYFSPGLGPILMSEEIEQEQANRGRLEQRLASEDVAWTSIEASGDPGEAMRRAARLCDLIVVNSDLQKFPHPRLSEIAGELIVSSGKPVLAVPADMRKLNPFGGALVAWDGSREAETALRAAVPLLAHASGVTLFEVEDGSVKLHAEAAAEYLSRHGIHAAIHRVTGVGTHPGDAILKAIGDMKPDYVVMGGFSRPRLIESMFGGVTRQLFDHSPVPLFLAH</sequence>
<dbReference type="EMBL" id="JAHWZX010000010">
    <property type="protein sequence ID" value="MBW4331561.1"/>
    <property type="molecule type" value="Genomic_DNA"/>
</dbReference>
<keyword evidence="4" id="KW-1185">Reference proteome</keyword>
<dbReference type="Proteomes" id="UP001197214">
    <property type="component" value="Unassembled WGS sequence"/>
</dbReference>
<comment type="caution">
    <text evidence="3">The sequence shown here is derived from an EMBL/GenBank/DDBJ whole genome shotgun (WGS) entry which is preliminary data.</text>
</comment>
<evidence type="ECO:0000256" key="1">
    <source>
        <dbReference type="ARBA" id="ARBA00008791"/>
    </source>
</evidence>
<dbReference type="PANTHER" id="PTHR46268">
    <property type="entry name" value="STRESS RESPONSE PROTEIN NHAX"/>
    <property type="match status" value="1"/>
</dbReference>
<organism evidence="3 4">
    <name type="scientific">Stakelama flava</name>
    <dbReference type="NCBI Taxonomy" id="2860338"/>
    <lineage>
        <taxon>Bacteria</taxon>
        <taxon>Pseudomonadati</taxon>
        <taxon>Pseudomonadota</taxon>
        <taxon>Alphaproteobacteria</taxon>
        <taxon>Sphingomonadales</taxon>
        <taxon>Sphingomonadaceae</taxon>
        <taxon>Stakelama</taxon>
    </lineage>
</organism>
<evidence type="ECO:0000313" key="3">
    <source>
        <dbReference type="EMBL" id="MBW4331561.1"/>
    </source>
</evidence>
<dbReference type="CDD" id="cd00293">
    <property type="entry name" value="USP-like"/>
    <property type="match status" value="1"/>
</dbReference>
<evidence type="ECO:0000259" key="2">
    <source>
        <dbReference type="Pfam" id="PF00582"/>
    </source>
</evidence>
<protein>
    <submittedName>
        <fullName evidence="3">Universal stress protein</fullName>
    </submittedName>
</protein>
<name>A0ABS6XQ83_9SPHN</name>
<dbReference type="PANTHER" id="PTHR46268:SF15">
    <property type="entry name" value="UNIVERSAL STRESS PROTEIN HP_0031"/>
    <property type="match status" value="1"/>
</dbReference>
<feature type="domain" description="UspA" evidence="2">
    <location>
        <begin position="195"/>
        <end position="265"/>
    </location>
</feature>